<feature type="domain" description="Ig-like" evidence="4">
    <location>
        <begin position="187"/>
        <end position="279"/>
    </location>
</feature>
<dbReference type="InterPro" id="IPR003599">
    <property type="entry name" value="Ig_sub"/>
</dbReference>
<name>A0A6J8BVX6_MYTCO</name>
<feature type="signal peptide" evidence="3">
    <location>
        <begin position="1"/>
        <end position="16"/>
    </location>
</feature>
<dbReference type="OrthoDB" id="6200851at2759"/>
<dbReference type="SUPFAM" id="SSF48726">
    <property type="entry name" value="Immunoglobulin"/>
    <property type="match status" value="3"/>
</dbReference>
<dbReference type="GO" id="GO:0005886">
    <property type="term" value="C:plasma membrane"/>
    <property type="evidence" value="ECO:0007669"/>
    <property type="project" value="TreeGrafter"/>
</dbReference>
<evidence type="ECO:0000313" key="6">
    <source>
        <dbReference type="Proteomes" id="UP000507470"/>
    </source>
</evidence>
<evidence type="ECO:0000313" key="5">
    <source>
        <dbReference type="EMBL" id="CAC5387054.1"/>
    </source>
</evidence>
<feature type="chain" id="PRO_5026702898" description="Ig-like domain-containing protein" evidence="3">
    <location>
        <begin position="17"/>
        <end position="430"/>
    </location>
</feature>
<dbReference type="GO" id="GO:0008046">
    <property type="term" value="F:axon guidance receptor activity"/>
    <property type="evidence" value="ECO:0007669"/>
    <property type="project" value="TreeGrafter"/>
</dbReference>
<dbReference type="PROSITE" id="PS50835">
    <property type="entry name" value="IG_LIKE"/>
    <property type="match status" value="2"/>
</dbReference>
<accession>A0A6J8BVX6</accession>
<evidence type="ECO:0000256" key="1">
    <source>
        <dbReference type="ARBA" id="ARBA00022729"/>
    </source>
</evidence>
<feature type="domain" description="Ig-like" evidence="4">
    <location>
        <begin position="16"/>
        <end position="103"/>
    </location>
</feature>
<keyword evidence="2" id="KW-1015">Disulfide bond</keyword>
<dbReference type="Gene3D" id="2.60.40.10">
    <property type="entry name" value="Immunoglobulins"/>
    <property type="match status" value="2"/>
</dbReference>
<dbReference type="InterPro" id="IPR013783">
    <property type="entry name" value="Ig-like_fold"/>
</dbReference>
<dbReference type="Pfam" id="PF00047">
    <property type="entry name" value="ig"/>
    <property type="match status" value="1"/>
</dbReference>
<dbReference type="GO" id="GO:0050808">
    <property type="term" value="P:synapse organization"/>
    <property type="evidence" value="ECO:0007669"/>
    <property type="project" value="TreeGrafter"/>
</dbReference>
<dbReference type="PANTHER" id="PTHR45080">
    <property type="entry name" value="CONTACTIN 5"/>
    <property type="match status" value="1"/>
</dbReference>
<organism evidence="5 6">
    <name type="scientific">Mytilus coruscus</name>
    <name type="common">Sea mussel</name>
    <dbReference type="NCBI Taxonomy" id="42192"/>
    <lineage>
        <taxon>Eukaryota</taxon>
        <taxon>Metazoa</taxon>
        <taxon>Spiralia</taxon>
        <taxon>Lophotrochozoa</taxon>
        <taxon>Mollusca</taxon>
        <taxon>Bivalvia</taxon>
        <taxon>Autobranchia</taxon>
        <taxon>Pteriomorphia</taxon>
        <taxon>Mytilida</taxon>
        <taxon>Mytiloidea</taxon>
        <taxon>Mytilidae</taxon>
        <taxon>Mytilinae</taxon>
        <taxon>Mytilus</taxon>
    </lineage>
</organism>
<dbReference type="GO" id="GO:0007156">
    <property type="term" value="P:homophilic cell adhesion via plasma membrane adhesion molecules"/>
    <property type="evidence" value="ECO:0007669"/>
    <property type="project" value="TreeGrafter"/>
</dbReference>
<keyword evidence="1 3" id="KW-0732">Signal</keyword>
<gene>
    <name evidence="5" type="ORF">MCOR_22430</name>
</gene>
<evidence type="ECO:0000259" key="4">
    <source>
        <dbReference type="PROSITE" id="PS50835"/>
    </source>
</evidence>
<dbReference type="InterPro" id="IPR003598">
    <property type="entry name" value="Ig_sub2"/>
</dbReference>
<dbReference type="Proteomes" id="UP000507470">
    <property type="component" value="Unassembled WGS sequence"/>
</dbReference>
<dbReference type="Pfam" id="PF07679">
    <property type="entry name" value="I-set"/>
    <property type="match status" value="1"/>
</dbReference>
<evidence type="ECO:0000256" key="3">
    <source>
        <dbReference type="SAM" id="SignalP"/>
    </source>
</evidence>
<dbReference type="InterPro" id="IPR013098">
    <property type="entry name" value="Ig_I-set"/>
</dbReference>
<dbReference type="InterPro" id="IPR036179">
    <property type="entry name" value="Ig-like_dom_sf"/>
</dbReference>
<keyword evidence="6" id="KW-1185">Reference proteome</keyword>
<evidence type="ECO:0000256" key="2">
    <source>
        <dbReference type="ARBA" id="ARBA00023157"/>
    </source>
</evidence>
<dbReference type="InterPro" id="IPR007110">
    <property type="entry name" value="Ig-like_dom"/>
</dbReference>
<dbReference type="PANTHER" id="PTHR45080:SF8">
    <property type="entry name" value="IG-LIKE DOMAIN-CONTAINING PROTEIN"/>
    <property type="match status" value="1"/>
</dbReference>
<protein>
    <recommendedName>
        <fullName evidence="4">Ig-like domain-containing protein</fullName>
    </recommendedName>
</protein>
<dbReference type="SMART" id="SM00408">
    <property type="entry name" value="IGc2"/>
    <property type="match status" value="3"/>
</dbReference>
<sequence>MMDLYIYYLLFFFVRGDDVTVDKKTNGDITVTCSNRNRLPYCQWQRESSTGQFEDLTDREQDKYKNRGTTTLTIKSFTFADRGSYRCKCYDRTKQYKYSTSMTIDIADVKTEYRLHCGQTGSEYRWKRKPGSRYNRLSTNNKYTTNIRSEILTLSNVWWGQDGIYRCTYYNNGWHHVDFYLVVQGYPDIRFDNPQKRAAIGTSVYMGCTIRKTHPSITEVWWAKGYSRIQADEMKYEVRNEATYTSLNVFNVNTNDAGEYRCYARNARGETFANTTLVTGNRSTRLISLDSDSNRNIRYIIRKFQELKEAITSRIIRSDIVFLEVPSISIQHWNYKKGHIEYQDYQEQDTHLEYQLDELNLEIRRLNGSENRSPKFMQDLWRGSKGHNPKGKTTTYTNLSLLEDDGVHPKKILARLWLRRIATKALQATT</sequence>
<proteinExistence type="predicted"/>
<dbReference type="CDD" id="cd00096">
    <property type="entry name" value="Ig"/>
    <property type="match status" value="1"/>
</dbReference>
<dbReference type="InterPro" id="IPR013151">
    <property type="entry name" value="Immunoglobulin_dom"/>
</dbReference>
<dbReference type="GO" id="GO:0043025">
    <property type="term" value="C:neuronal cell body"/>
    <property type="evidence" value="ECO:0007669"/>
    <property type="project" value="TreeGrafter"/>
</dbReference>
<dbReference type="EMBL" id="CACVKT020003965">
    <property type="protein sequence ID" value="CAC5387054.1"/>
    <property type="molecule type" value="Genomic_DNA"/>
</dbReference>
<dbReference type="SMART" id="SM00409">
    <property type="entry name" value="IG"/>
    <property type="match status" value="3"/>
</dbReference>
<dbReference type="AlphaFoldDB" id="A0A6J8BVX6"/>
<reference evidence="5 6" key="1">
    <citation type="submission" date="2020-06" db="EMBL/GenBank/DDBJ databases">
        <authorList>
            <person name="Li R."/>
            <person name="Bekaert M."/>
        </authorList>
    </citation>
    <scope>NUCLEOTIDE SEQUENCE [LARGE SCALE GENOMIC DNA]</scope>
    <source>
        <strain evidence="6">wild</strain>
    </source>
</reference>
<dbReference type="InterPro" id="IPR050958">
    <property type="entry name" value="Cell_Adh-Cytoskel_Orgn"/>
</dbReference>
<dbReference type="GO" id="GO:0030424">
    <property type="term" value="C:axon"/>
    <property type="evidence" value="ECO:0007669"/>
    <property type="project" value="TreeGrafter"/>
</dbReference>